<dbReference type="PANTHER" id="PTHR23511:SF5">
    <property type="entry name" value="MAJOR FACILITATOR-TYPE TRANSPORTER HXNZ-RELATED"/>
    <property type="match status" value="1"/>
</dbReference>
<dbReference type="Pfam" id="PF07690">
    <property type="entry name" value="MFS_1"/>
    <property type="match status" value="1"/>
</dbReference>
<keyword evidence="9" id="KW-1185">Reference proteome</keyword>
<dbReference type="Proteomes" id="UP000038010">
    <property type="component" value="Unassembled WGS sequence"/>
</dbReference>
<evidence type="ECO:0000256" key="1">
    <source>
        <dbReference type="ARBA" id="ARBA00004141"/>
    </source>
</evidence>
<organism evidence="8 9">
    <name type="scientific">Cyphellophora attinorum</name>
    <dbReference type="NCBI Taxonomy" id="1664694"/>
    <lineage>
        <taxon>Eukaryota</taxon>
        <taxon>Fungi</taxon>
        <taxon>Dikarya</taxon>
        <taxon>Ascomycota</taxon>
        <taxon>Pezizomycotina</taxon>
        <taxon>Eurotiomycetes</taxon>
        <taxon>Chaetothyriomycetidae</taxon>
        <taxon>Chaetothyriales</taxon>
        <taxon>Cyphellophoraceae</taxon>
        <taxon>Cyphellophora</taxon>
    </lineage>
</organism>
<keyword evidence="2" id="KW-0813">Transport</keyword>
<keyword evidence="4 6" id="KW-1133">Transmembrane helix</keyword>
<dbReference type="AlphaFoldDB" id="A0A0N1H1G7"/>
<feature type="transmembrane region" description="Helical" evidence="6">
    <location>
        <begin position="348"/>
        <end position="369"/>
    </location>
</feature>
<evidence type="ECO:0000259" key="7">
    <source>
        <dbReference type="PROSITE" id="PS50850"/>
    </source>
</evidence>
<feature type="transmembrane region" description="Helical" evidence="6">
    <location>
        <begin position="237"/>
        <end position="259"/>
    </location>
</feature>
<dbReference type="SUPFAM" id="SSF103473">
    <property type="entry name" value="MFS general substrate transporter"/>
    <property type="match status" value="1"/>
</dbReference>
<dbReference type="InterPro" id="IPR036259">
    <property type="entry name" value="MFS_trans_sf"/>
</dbReference>
<keyword evidence="5 6" id="KW-0472">Membrane</keyword>
<feature type="transmembrane region" description="Helical" evidence="6">
    <location>
        <begin position="423"/>
        <end position="440"/>
    </location>
</feature>
<feature type="transmembrane region" description="Helical" evidence="6">
    <location>
        <begin position="496"/>
        <end position="515"/>
    </location>
</feature>
<comment type="subcellular location">
    <subcellularLocation>
        <location evidence="1">Membrane</location>
        <topology evidence="1">Multi-pass membrane protein</topology>
    </subcellularLocation>
</comment>
<feature type="transmembrane region" description="Helical" evidence="6">
    <location>
        <begin position="192"/>
        <end position="217"/>
    </location>
</feature>
<feature type="transmembrane region" description="Helical" evidence="6">
    <location>
        <begin position="111"/>
        <end position="132"/>
    </location>
</feature>
<dbReference type="InterPro" id="IPR011701">
    <property type="entry name" value="MFS"/>
</dbReference>
<evidence type="ECO:0000313" key="8">
    <source>
        <dbReference type="EMBL" id="KPI38193.1"/>
    </source>
</evidence>
<dbReference type="InterPro" id="IPR020846">
    <property type="entry name" value="MFS_dom"/>
</dbReference>
<dbReference type="Gene3D" id="1.20.1250.20">
    <property type="entry name" value="MFS general substrate transporter like domains"/>
    <property type="match status" value="1"/>
</dbReference>
<reference evidence="8 9" key="1">
    <citation type="submission" date="2015-06" db="EMBL/GenBank/DDBJ databases">
        <title>Draft genome of the ant-associated black yeast Phialophora attae CBS 131958.</title>
        <authorList>
            <person name="Moreno L.F."/>
            <person name="Stielow B.J."/>
            <person name="de Hoog S."/>
            <person name="Vicente V.A."/>
            <person name="Weiss V.A."/>
            <person name="de Vries M."/>
            <person name="Cruz L.M."/>
            <person name="Souza E.M."/>
        </authorList>
    </citation>
    <scope>NUCLEOTIDE SEQUENCE [LARGE SCALE GENOMIC DNA]</scope>
    <source>
        <strain evidence="8 9">CBS 131958</strain>
    </source>
</reference>
<dbReference type="GO" id="GO:0022857">
    <property type="term" value="F:transmembrane transporter activity"/>
    <property type="evidence" value="ECO:0007669"/>
    <property type="project" value="InterPro"/>
</dbReference>
<dbReference type="PROSITE" id="PS50850">
    <property type="entry name" value="MFS"/>
    <property type="match status" value="1"/>
</dbReference>
<evidence type="ECO:0000313" key="9">
    <source>
        <dbReference type="Proteomes" id="UP000038010"/>
    </source>
</evidence>
<sequence length="523" mass="56923">MEKKPDVEAAAAPQSELEPVDSIKAGLTATLEDQQNKAFYGASVTDSYRLKSELVGKAMEEIGMGRYQWEIFVVTGFGWICDNFWSQGIGTIQPAVKLEFADVSRVSLSSVAYYVGMIVGASFWGISADFIGRKPAFNLTILIGAVFAAAVAGLSNFVPFCIFWFFIGTSAGGNVPVDSMIFLEFVPGSHQYLLTALSGWWNFGQVIVSLLGWVFIANFNCPADATPATCSRADNMGWRYIMITLGGLALVFALVRIFVFHMPESPRYLLSKGRDAEAVDAVNYIARRNKKAEPLTLSMFTSIDISLGLPPNPHAEGNTGLSHMARLKENFADFSGSNWSNLFSTRKLAQHTAIIWTVWLVIGIAYPLYFNFLPTYLAQRFTSNNSLNYTYRTYCITSAVGVLGPICASLLVREPHLGRRYSMTLSAIVTGVFLFAYTAAKTESTNLAFNCYAFTPESFPAPVRGLATGQAATLLRTGGLAASLIGTYTNFSVVPIYVSAAMWIATGLLCIGLPFETAGRGAL</sequence>
<gene>
    <name evidence="8" type="ORF">AB675_1187</name>
</gene>
<dbReference type="RefSeq" id="XP_017998156.1">
    <property type="nucleotide sequence ID" value="XM_018140764.1"/>
</dbReference>
<evidence type="ECO:0000256" key="3">
    <source>
        <dbReference type="ARBA" id="ARBA00022692"/>
    </source>
</evidence>
<evidence type="ECO:0000256" key="2">
    <source>
        <dbReference type="ARBA" id="ARBA00022448"/>
    </source>
</evidence>
<dbReference type="PANTHER" id="PTHR23511">
    <property type="entry name" value="SYNAPTIC VESICLE GLYCOPROTEIN 2"/>
    <property type="match status" value="1"/>
</dbReference>
<feature type="domain" description="Major facilitator superfamily (MFS) profile" evidence="7">
    <location>
        <begin position="71"/>
        <end position="518"/>
    </location>
</feature>
<dbReference type="GO" id="GO:0016020">
    <property type="term" value="C:membrane"/>
    <property type="evidence" value="ECO:0007669"/>
    <property type="project" value="UniProtKB-SubCell"/>
</dbReference>
<dbReference type="GeneID" id="28732634"/>
<evidence type="ECO:0000256" key="6">
    <source>
        <dbReference type="SAM" id="Phobius"/>
    </source>
</evidence>
<evidence type="ECO:0000256" key="4">
    <source>
        <dbReference type="ARBA" id="ARBA00022989"/>
    </source>
</evidence>
<keyword evidence="3 6" id="KW-0812">Transmembrane</keyword>
<feature type="transmembrane region" description="Helical" evidence="6">
    <location>
        <begin position="139"/>
        <end position="157"/>
    </location>
</feature>
<dbReference type="OrthoDB" id="4139357at2759"/>
<feature type="transmembrane region" description="Helical" evidence="6">
    <location>
        <begin position="389"/>
        <end position="411"/>
    </location>
</feature>
<name>A0A0N1H1G7_9EURO</name>
<dbReference type="VEuPathDB" id="FungiDB:AB675_1187"/>
<proteinExistence type="predicted"/>
<dbReference type="EMBL" id="LFJN01000020">
    <property type="protein sequence ID" value="KPI38193.1"/>
    <property type="molecule type" value="Genomic_DNA"/>
</dbReference>
<accession>A0A0N1H1G7</accession>
<feature type="transmembrane region" description="Helical" evidence="6">
    <location>
        <begin position="163"/>
        <end position="185"/>
    </location>
</feature>
<comment type="caution">
    <text evidence="8">The sequence shown here is derived from an EMBL/GenBank/DDBJ whole genome shotgun (WGS) entry which is preliminary data.</text>
</comment>
<protein>
    <submittedName>
        <fullName evidence="8">Putative MFS-type transporter</fullName>
    </submittedName>
</protein>
<evidence type="ECO:0000256" key="5">
    <source>
        <dbReference type="ARBA" id="ARBA00023136"/>
    </source>
</evidence>